<dbReference type="PANTHER" id="PTHR32182">
    <property type="entry name" value="DNA REPLICATION AND REPAIR PROTEIN RECF"/>
    <property type="match status" value="1"/>
</dbReference>
<name>A0A078KWQ4_9GAMM</name>
<dbReference type="GO" id="GO:0003697">
    <property type="term" value="F:single-stranded DNA binding"/>
    <property type="evidence" value="ECO:0007669"/>
    <property type="project" value="UniProtKB-UniRule"/>
</dbReference>
<protein>
    <recommendedName>
        <fullName evidence="6">DNA replication and repair protein RecF</fullName>
    </recommendedName>
</protein>
<comment type="function">
    <text evidence="6">The RecF protein is involved in DNA metabolism; it is required for DNA replication and normal SOS inducibility. RecF binds preferentially to single-stranded, linear DNA. It also seems to bind ATP.</text>
</comment>
<dbReference type="Proteomes" id="UP000044071">
    <property type="component" value="Unassembled WGS sequence"/>
</dbReference>
<dbReference type="SUPFAM" id="SSF52540">
    <property type="entry name" value="P-loop containing nucleoside triphosphate hydrolases"/>
    <property type="match status" value="1"/>
</dbReference>
<dbReference type="eggNOG" id="COG1195">
    <property type="taxonomic scope" value="Bacteria"/>
</dbReference>
<evidence type="ECO:0000256" key="5">
    <source>
        <dbReference type="ARBA" id="ARBA00023125"/>
    </source>
</evidence>
<dbReference type="InterPro" id="IPR027417">
    <property type="entry name" value="P-loop_NTPase"/>
</dbReference>
<keyword evidence="6" id="KW-0234">DNA repair</keyword>
<evidence type="ECO:0000259" key="7">
    <source>
        <dbReference type="Pfam" id="PF02463"/>
    </source>
</evidence>
<evidence type="ECO:0000256" key="3">
    <source>
        <dbReference type="ARBA" id="ARBA00022741"/>
    </source>
</evidence>
<dbReference type="InterPro" id="IPR001238">
    <property type="entry name" value="DNA-binding_RecF"/>
</dbReference>
<keyword evidence="6" id="KW-0742">SOS response</keyword>
<comment type="similarity">
    <text evidence="6">Belongs to the RecF family.</text>
</comment>
<dbReference type="Gene3D" id="3.40.50.300">
    <property type="entry name" value="P-loop containing nucleotide triphosphate hydrolases"/>
    <property type="match status" value="1"/>
</dbReference>
<dbReference type="PANTHER" id="PTHR32182:SF0">
    <property type="entry name" value="DNA REPLICATION AND REPAIR PROTEIN RECF"/>
    <property type="match status" value="1"/>
</dbReference>
<evidence type="ECO:0000256" key="2">
    <source>
        <dbReference type="ARBA" id="ARBA00022705"/>
    </source>
</evidence>
<organism evidence="8 9">
    <name type="scientific">Legionella massiliensis</name>
    <dbReference type="NCBI Taxonomy" id="1034943"/>
    <lineage>
        <taxon>Bacteria</taxon>
        <taxon>Pseudomonadati</taxon>
        <taxon>Pseudomonadota</taxon>
        <taxon>Gammaproteobacteria</taxon>
        <taxon>Legionellales</taxon>
        <taxon>Legionellaceae</taxon>
        <taxon>Legionella</taxon>
    </lineage>
</organism>
<keyword evidence="6" id="KW-0227">DNA damage</keyword>
<keyword evidence="1 6" id="KW-0963">Cytoplasm</keyword>
<keyword evidence="4 6" id="KW-0067">ATP-binding</keyword>
<accession>A0A078KWQ4</accession>
<dbReference type="NCBIfam" id="TIGR00611">
    <property type="entry name" value="recf"/>
    <property type="match status" value="1"/>
</dbReference>
<dbReference type="GO" id="GO:0009432">
    <property type="term" value="P:SOS response"/>
    <property type="evidence" value="ECO:0007669"/>
    <property type="project" value="UniProtKB-UniRule"/>
</dbReference>
<dbReference type="GO" id="GO:0000731">
    <property type="term" value="P:DNA synthesis involved in DNA repair"/>
    <property type="evidence" value="ECO:0007669"/>
    <property type="project" value="TreeGrafter"/>
</dbReference>
<dbReference type="GO" id="GO:0006260">
    <property type="term" value="P:DNA replication"/>
    <property type="evidence" value="ECO:0007669"/>
    <property type="project" value="UniProtKB-UniRule"/>
</dbReference>
<keyword evidence="5 6" id="KW-0238">DNA-binding</keyword>
<dbReference type="STRING" id="1034943.BN59_00429"/>
<dbReference type="GO" id="GO:0006302">
    <property type="term" value="P:double-strand break repair"/>
    <property type="evidence" value="ECO:0007669"/>
    <property type="project" value="TreeGrafter"/>
</dbReference>
<evidence type="ECO:0000256" key="4">
    <source>
        <dbReference type="ARBA" id="ARBA00022840"/>
    </source>
</evidence>
<evidence type="ECO:0000313" key="9">
    <source>
        <dbReference type="Proteomes" id="UP000044071"/>
    </source>
</evidence>
<feature type="domain" description="RecF/RecN/SMC N-terminal" evidence="7">
    <location>
        <begin position="3"/>
        <end position="332"/>
    </location>
</feature>
<dbReference type="GO" id="GO:0005524">
    <property type="term" value="F:ATP binding"/>
    <property type="evidence" value="ECO:0007669"/>
    <property type="project" value="UniProtKB-UniRule"/>
</dbReference>
<evidence type="ECO:0000256" key="6">
    <source>
        <dbReference type="HAMAP-Rule" id="MF_00365"/>
    </source>
</evidence>
<gene>
    <name evidence="6 8" type="primary">recF</name>
    <name evidence="8" type="ORF">BN59_00429</name>
</gene>
<keyword evidence="3 6" id="KW-0547">Nucleotide-binding</keyword>
<dbReference type="Gene3D" id="1.20.1050.90">
    <property type="entry name" value="RecF/RecN/SMC, N-terminal domain"/>
    <property type="match status" value="1"/>
</dbReference>
<dbReference type="RefSeq" id="WP_043872758.1">
    <property type="nucleotide sequence ID" value="NZ_CCVW01000001.1"/>
</dbReference>
<reference evidence="8 9" key="1">
    <citation type="submission" date="2014-06" db="EMBL/GenBank/DDBJ databases">
        <authorList>
            <person name="Urmite Genomes Urmite Genomes"/>
        </authorList>
    </citation>
    <scope>NUCLEOTIDE SEQUENCE [LARGE SCALE GENOMIC DNA]</scope>
</reference>
<feature type="binding site" evidence="6">
    <location>
        <begin position="30"/>
        <end position="37"/>
    </location>
    <ligand>
        <name>ATP</name>
        <dbReference type="ChEBI" id="CHEBI:30616"/>
    </ligand>
</feature>
<dbReference type="EMBL" id="CCSB01000001">
    <property type="protein sequence ID" value="CDZ76163.1"/>
    <property type="molecule type" value="Genomic_DNA"/>
</dbReference>
<keyword evidence="9" id="KW-1185">Reference proteome</keyword>
<keyword evidence="2 6" id="KW-0235">DNA replication</keyword>
<dbReference type="InterPro" id="IPR042174">
    <property type="entry name" value="RecF_2"/>
</dbReference>
<evidence type="ECO:0000313" key="8">
    <source>
        <dbReference type="EMBL" id="CDZ76163.1"/>
    </source>
</evidence>
<dbReference type="GO" id="GO:0005737">
    <property type="term" value="C:cytoplasm"/>
    <property type="evidence" value="ECO:0007669"/>
    <property type="project" value="UniProtKB-SubCell"/>
</dbReference>
<proteinExistence type="inferred from homology"/>
<sequence>MTLAQLQIQNLRNIRSARYNFHPHLNLIIGANGSGKTSFLEAIYLLGSGHSFRTREISPLVSHDKDQLTVFARTNDEQSISIQKSLTSATQVRLNSYPCQTTSELAYFLPCQVFYQDLFQIIDAGPSVRRSLLDWGLFHVEPSYHNLLKEYKRALKQRNALLRQKAQLRYFEPWNKIISELALNLDNFRSGYFSQLQDEFKRILQQLTDIDCDIGYYKGWDRKGTNKELAKILIESHDSDLQRQYTHYGPHQADILIDSHHLKAKQFLSRGQQKIILIAIKLAQTVLMGKPCTFLFDDLTAELDNAHLDRLFELIFTLEGQFFITAINKDSIAIKLSQHPHLIFSLND</sequence>
<dbReference type="HAMAP" id="MF_00365">
    <property type="entry name" value="RecF"/>
    <property type="match status" value="1"/>
</dbReference>
<comment type="subcellular location">
    <subcellularLocation>
        <location evidence="6">Cytoplasm</location>
    </subcellularLocation>
</comment>
<dbReference type="OrthoDB" id="9803889at2"/>
<evidence type="ECO:0000256" key="1">
    <source>
        <dbReference type="ARBA" id="ARBA00022490"/>
    </source>
</evidence>
<dbReference type="InterPro" id="IPR003395">
    <property type="entry name" value="RecF/RecN/SMC_N"/>
</dbReference>
<dbReference type="AlphaFoldDB" id="A0A078KWQ4"/>
<dbReference type="Pfam" id="PF02463">
    <property type="entry name" value="SMC_N"/>
    <property type="match status" value="1"/>
</dbReference>